<accession>A0A9E2BHA1</accession>
<evidence type="ECO:0000313" key="2">
    <source>
        <dbReference type="Proteomes" id="UP000811545"/>
    </source>
</evidence>
<proteinExistence type="predicted"/>
<sequence length="115" mass="13275">MDTAKLETCPICKSVNHKNNVYVKKGDKVKIHVECADCGSFVARYTLLRYSSDKPFETLLIKLRCFQLSSSREVLKDVEAFGLEIASEFGYVKNLVKERNEQRKVEELIDQTFCF</sequence>
<protein>
    <submittedName>
        <fullName evidence="1">Uncharacterized protein</fullName>
    </submittedName>
</protein>
<dbReference type="Proteomes" id="UP000811545">
    <property type="component" value="Unassembled WGS sequence"/>
</dbReference>
<gene>
    <name evidence="1" type="ORF">DDT42_01388</name>
</gene>
<reference evidence="1 2" key="1">
    <citation type="journal article" date="2021" name="bioRxiv">
        <title>Unique metabolic strategies in Hadean analogues reveal hints for primordial physiology.</title>
        <authorList>
            <person name="Nobu M.K."/>
            <person name="Nakai R."/>
            <person name="Tamazawa S."/>
            <person name="Mori H."/>
            <person name="Toyoda A."/>
            <person name="Ijiri A."/>
            <person name="Suzuki S."/>
            <person name="Kurokawa K."/>
            <person name="Kamagata Y."/>
            <person name="Tamaki H."/>
        </authorList>
    </citation>
    <scope>NUCLEOTIDE SEQUENCE [LARGE SCALE GENOMIC DNA]</scope>
    <source>
        <strain evidence="1">BS525</strain>
    </source>
</reference>
<dbReference type="EMBL" id="QLTW01000106">
    <property type="protein sequence ID" value="MBT9145517.1"/>
    <property type="molecule type" value="Genomic_DNA"/>
</dbReference>
<comment type="caution">
    <text evidence="1">The sequence shown here is derived from an EMBL/GenBank/DDBJ whole genome shotgun (WGS) entry which is preliminary data.</text>
</comment>
<dbReference type="AlphaFoldDB" id="A0A9E2BHA1"/>
<name>A0A9E2BHA1_PSYF1</name>
<organism evidence="1 2">
    <name type="scientific">Psychracetigena formicireducens</name>
    <dbReference type="NCBI Taxonomy" id="2986056"/>
    <lineage>
        <taxon>Bacteria</taxon>
        <taxon>Bacillati</taxon>
        <taxon>Candidatus Lithacetigenota</taxon>
        <taxon>Candidatus Psychracetigena</taxon>
    </lineage>
</organism>
<evidence type="ECO:0000313" key="1">
    <source>
        <dbReference type="EMBL" id="MBT9145517.1"/>
    </source>
</evidence>